<dbReference type="RefSeq" id="WP_345509891.1">
    <property type="nucleotide sequence ID" value="NZ_BAAAXD010000005.1"/>
</dbReference>
<protein>
    <submittedName>
        <fullName evidence="1">Helix-turn-helix domain-containing protein</fullName>
    </submittedName>
</protein>
<dbReference type="Proteomes" id="UP001589710">
    <property type="component" value="Unassembled WGS sequence"/>
</dbReference>
<organism evidence="1 2">
    <name type="scientific">Streptomyces yanii</name>
    <dbReference type="NCBI Taxonomy" id="78510"/>
    <lineage>
        <taxon>Bacteria</taxon>
        <taxon>Bacillati</taxon>
        <taxon>Actinomycetota</taxon>
        <taxon>Actinomycetes</taxon>
        <taxon>Kitasatosporales</taxon>
        <taxon>Streptomycetaceae</taxon>
        <taxon>Streptomyces</taxon>
    </lineage>
</organism>
<name>A0ABV5RMM1_9ACTN</name>
<dbReference type="EMBL" id="JBHMCG010000177">
    <property type="protein sequence ID" value="MFB9578467.1"/>
    <property type="molecule type" value="Genomic_DNA"/>
</dbReference>
<evidence type="ECO:0000313" key="1">
    <source>
        <dbReference type="EMBL" id="MFB9578467.1"/>
    </source>
</evidence>
<gene>
    <name evidence="1" type="ORF">ACFFTL_40945</name>
</gene>
<sequence length="57" mass="6044">MSDAQKREVWRRWKEGQSLSEIGRALGQAPGSIHDVVKSNGGFVPVGGTRLAPPGGD</sequence>
<proteinExistence type="predicted"/>
<reference evidence="1 2" key="1">
    <citation type="submission" date="2024-09" db="EMBL/GenBank/DDBJ databases">
        <authorList>
            <person name="Sun Q."/>
            <person name="Mori K."/>
        </authorList>
    </citation>
    <scope>NUCLEOTIDE SEQUENCE [LARGE SCALE GENOMIC DNA]</scope>
    <source>
        <strain evidence="1 2">JCM 3331</strain>
    </source>
</reference>
<accession>A0ABV5RMM1</accession>
<keyword evidence="2" id="KW-1185">Reference proteome</keyword>
<comment type="caution">
    <text evidence="1">The sequence shown here is derived from an EMBL/GenBank/DDBJ whole genome shotgun (WGS) entry which is preliminary data.</text>
</comment>
<evidence type="ECO:0000313" key="2">
    <source>
        <dbReference type="Proteomes" id="UP001589710"/>
    </source>
</evidence>